<protein>
    <submittedName>
        <fullName evidence="1">Uncharacterized protein</fullName>
    </submittedName>
</protein>
<sequence>MGLCQKRRKHHKFLISKCNYIFIERRIYQANILKVYWITYECFFNHYAN</sequence>
<organism evidence="1">
    <name type="scientific">Siphoviridae sp. cteoh1</name>
    <dbReference type="NCBI Taxonomy" id="2826407"/>
    <lineage>
        <taxon>Viruses</taxon>
        <taxon>Duplodnaviria</taxon>
        <taxon>Heunggongvirae</taxon>
        <taxon>Uroviricota</taxon>
        <taxon>Caudoviricetes</taxon>
    </lineage>
</organism>
<dbReference type="EMBL" id="BK015686">
    <property type="protein sequence ID" value="DAE19788.1"/>
    <property type="molecule type" value="Genomic_DNA"/>
</dbReference>
<accession>A0A8S5QMG2</accession>
<name>A0A8S5QMG2_9CAUD</name>
<evidence type="ECO:0000313" key="1">
    <source>
        <dbReference type="EMBL" id="DAE19788.1"/>
    </source>
</evidence>
<reference evidence="1" key="1">
    <citation type="journal article" date="2021" name="Proc. Natl. Acad. Sci. U.S.A.">
        <title>A Catalog of Tens of Thousands of Viruses from Human Metagenomes Reveals Hidden Associations with Chronic Diseases.</title>
        <authorList>
            <person name="Tisza M.J."/>
            <person name="Buck C.B."/>
        </authorList>
    </citation>
    <scope>NUCLEOTIDE SEQUENCE</scope>
    <source>
        <strain evidence="1">Cteoh1</strain>
    </source>
</reference>
<proteinExistence type="predicted"/>